<reference evidence="2 3" key="1">
    <citation type="submission" date="2013-11" db="EMBL/GenBank/DDBJ databases">
        <title>Single cell genomics of uncultured Tannerella BU063 (oral taxon 286).</title>
        <authorList>
            <person name="Beall C.J."/>
            <person name="Campbell A.G."/>
            <person name="Griffen A.L."/>
            <person name="Podar M."/>
            <person name="Leys E.J."/>
        </authorList>
    </citation>
    <scope>NUCLEOTIDE SEQUENCE [LARGE SCALE GENOMIC DNA]</scope>
    <source>
        <strain evidence="2">Cell 5</strain>
    </source>
</reference>
<gene>
    <name evidence="2" type="ORF">T229_08605</name>
</gene>
<evidence type="ECO:0000313" key="3">
    <source>
        <dbReference type="Proteomes" id="UP000018872"/>
    </source>
</evidence>
<evidence type="ECO:0000313" key="2">
    <source>
        <dbReference type="EMBL" id="ETK04502.1"/>
    </source>
</evidence>
<feature type="compositionally biased region" description="Basic residues" evidence="1">
    <location>
        <begin position="1"/>
        <end position="16"/>
    </location>
</feature>
<name>W2CDE8_9BACT</name>
<evidence type="ECO:0000256" key="1">
    <source>
        <dbReference type="SAM" id="MobiDB-lite"/>
    </source>
</evidence>
<dbReference type="Proteomes" id="UP000018872">
    <property type="component" value="Unassembled WGS sequence"/>
</dbReference>
<protein>
    <submittedName>
        <fullName evidence="2">Uncharacterized protein</fullName>
    </submittedName>
</protein>
<feature type="region of interest" description="Disordered" evidence="1">
    <location>
        <begin position="1"/>
        <end position="116"/>
    </location>
</feature>
<feature type="compositionally biased region" description="Basic and acidic residues" evidence="1">
    <location>
        <begin position="55"/>
        <end position="64"/>
    </location>
</feature>
<comment type="caution">
    <text evidence="2">The sequence shown here is derived from an EMBL/GenBank/DDBJ whole genome shotgun (WGS) entry which is preliminary data.</text>
</comment>
<sequence>MGKNLRKTPSRGGKWKKFSEKRFPAAGKGKNRSKNGFVRREGGKIFWRSVSRGGKRGENLEKRLPAAGRGKSPPVASRGGKDEASQEALVQLRRRPQTPPRANAHSRPKGLLLPAR</sequence>
<accession>W2CDE8</accession>
<dbReference type="EMBL" id="AYYC01000651">
    <property type="protein sequence ID" value="ETK04502.1"/>
    <property type="molecule type" value="Genomic_DNA"/>
</dbReference>
<organism evidence="2 3">
    <name type="scientific">Tannerella sp. oral taxon BU063 isolate Cell 5</name>
    <dbReference type="NCBI Taxonomy" id="1410950"/>
    <lineage>
        <taxon>Bacteria</taxon>
        <taxon>Pseudomonadati</taxon>
        <taxon>Bacteroidota</taxon>
        <taxon>Bacteroidia</taxon>
        <taxon>Bacteroidales</taxon>
        <taxon>Tannerellaceae</taxon>
        <taxon>Tannerella</taxon>
    </lineage>
</organism>
<dbReference type="AlphaFoldDB" id="W2CDE8"/>
<proteinExistence type="predicted"/>